<dbReference type="InterPro" id="IPR001509">
    <property type="entry name" value="Epimerase_deHydtase"/>
</dbReference>
<dbReference type="PANTHER" id="PTHR43574">
    <property type="entry name" value="EPIMERASE-RELATED"/>
    <property type="match status" value="1"/>
</dbReference>
<feature type="domain" description="NAD-dependent epimerase/dehydratase" evidence="2">
    <location>
        <begin position="4"/>
        <end position="245"/>
    </location>
</feature>
<dbReference type="AlphaFoldDB" id="A0A0S7C1J6"/>
<dbReference type="Gene3D" id="3.40.50.720">
    <property type="entry name" value="NAD(P)-binding Rossmann-like Domain"/>
    <property type="match status" value="1"/>
</dbReference>
<dbReference type="Proteomes" id="UP000053091">
    <property type="component" value="Unassembled WGS sequence"/>
</dbReference>
<name>A0A0S7C1J6_9BACT</name>
<evidence type="ECO:0000313" key="4">
    <source>
        <dbReference type="Proteomes" id="UP000053091"/>
    </source>
</evidence>
<protein>
    <submittedName>
        <fullName evidence="3">UDP-glucose 4-epimerase</fullName>
    </submittedName>
</protein>
<gene>
    <name evidence="3" type="ORF">TBC1_12274</name>
</gene>
<dbReference type="SUPFAM" id="SSF51735">
    <property type="entry name" value="NAD(P)-binding Rossmann-fold domains"/>
    <property type="match status" value="1"/>
</dbReference>
<organism evidence="3">
    <name type="scientific">Lentimicrobium saccharophilum</name>
    <dbReference type="NCBI Taxonomy" id="1678841"/>
    <lineage>
        <taxon>Bacteria</taxon>
        <taxon>Pseudomonadati</taxon>
        <taxon>Bacteroidota</taxon>
        <taxon>Bacteroidia</taxon>
        <taxon>Bacteroidales</taxon>
        <taxon>Lentimicrobiaceae</taxon>
        <taxon>Lentimicrobium</taxon>
    </lineage>
</organism>
<dbReference type="OrthoDB" id="9810015at2"/>
<dbReference type="PATRIC" id="fig|1678841.3.peg.2963"/>
<dbReference type="STRING" id="1678841.TBC1_12274"/>
<reference evidence="3" key="1">
    <citation type="journal article" date="2015" name="Genome Announc.">
        <title>Draft Genome Sequence of Bacteroidales Strain TBC1, a Novel Isolate from a Methanogenic Wastewater Treatment System.</title>
        <authorList>
            <person name="Tourlousse D.M."/>
            <person name="Matsuura N."/>
            <person name="Sun L."/>
            <person name="Toyonaga M."/>
            <person name="Kuroda K."/>
            <person name="Ohashi A."/>
            <person name="Cruz R."/>
            <person name="Yamaguchi T."/>
            <person name="Sekiguchi Y."/>
        </authorList>
    </citation>
    <scope>NUCLEOTIDE SEQUENCE [LARGE SCALE GENOMIC DNA]</scope>
    <source>
        <strain evidence="3">TBC1</strain>
    </source>
</reference>
<evidence type="ECO:0000259" key="2">
    <source>
        <dbReference type="Pfam" id="PF01370"/>
    </source>
</evidence>
<dbReference type="EMBL" id="DF968183">
    <property type="protein sequence ID" value="GAP44466.1"/>
    <property type="molecule type" value="Genomic_DNA"/>
</dbReference>
<evidence type="ECO:0000256" key="1">
    <source>
        <dbReference type="ARBA" id="ARBA00023027"/>
    </source>
</evidence>
<dbReference type="InterPro" id="IPR036291">
    <property type="entry name" value="NAD(P)-bd_dom_sf"/>
</dbReference>
<accession>A0A0S7C1J6</accession>
<dbReference type="Gene3D" id="3.90.25.10">
    <property type="entry name" value="UDP-galactose 4-epimerase, domain 1"/>
    <property type="match status" value="1"/>
</dbReference>
<sequence>MKHVFITGVAGFIGSSLARTMLEQGYKVSGLDNFDTFYDPAIKRRAVGRLSENKGFKLYEGDIRHRETLDKIFSAAKPDLVIHLAARAGVRPSIEQPELYYDVNVTGTLVLLEAMRAAGIKDMLFASSSSVYGNNRKVPFSETDPVDNPISPYAATKKAGELLCYTYHHLYNFNIYCLRFFTVYGPGQRPEMAIQQFGRKISEGAPITLFGDGTTRRDYTFISDITAGIIACANNLKGYEIFNLGNSDTISLIDLVRGIEETLGRKAVIEWKPMQAGDVEITYADISKARRLLNYSPGYPVHKGLLRMFSEQGMC</sequence>
<dbReference type="RefSeq" id="WP_062043804.1">
    <property type="nucleotide sequence ID" value="NZ_DF968183.1"/>
</dbReference>
<evidence type="ECO:0000313" key="3">
    <source>
        <dbReference type="EMBL" id="GAP44466.1"/>
    </source>
</evidence>
<keyword evidence="4" id="KW-1185">Reference proteome</keyword>
<keyword evidence="1" id="KW-0520">NAD</keyword>
<dbReference type="Pfam" id="PF01370">
    <property type="entry name" value="Epimerase"/>
    <property type="match status" value="1"/>
</dbReference>
<proteinExistence type="predicted"/>
<dbReference type="PRINTS" id="PR01713">
    <property type="entry name" value="NUCEPIMERASE"/>
</dbReference>